<comment type="caution">
    <text evidence="2">The sequence shown here is derived from an EMBL/GenBank/DDBJ whole genome shotgun (WGS) entry which is preliminary data.</text>
</comment>
<proteinExistence type="predicted"/>
<reference evidence="2" key="1">
    <citation type="journal article" date="2022" name="bioRxiv">
        <title>Sequencing and chromosome-scale assembly of the giantPleurodeles waltlgenome.</title>
        <authorList>
            <person name="Brown T."/>
            <person name="Elewa A."/>
            <person name="Iarovenko S."/>
            <person name="Subramanian E."/>
            <person name="Araus A.J."/>
            <person name="Petzold A."/>
            <person name="Susuki M."/>
            <person name="Suzuki K.-i.T."/>
            <person name="Hayashi T."/>
            <person name="Toyoda A."/>
            <person name="Oliveira C."/>
            <person name="Osipova E."/>
            <person name="Leigh N.D."/>
            <person name="Simon A."/>
            <person name="Yun M.H."/>
        </authorList>
    </citation>
    <scope>NUCLEOTIDE SEQUENCE</scope>
    <source>
        <strain evidence="2">20211129_DDA</strain>
        <tissue evidence="2">Liver</tissue>
    </source>
</reference>
<dbReference type="Proteomes" id="UP001066276">
    <property type="component" value="Chromosome 9"/>
</dbReference>
<feature type="region of interest" description="Disordered" evidence="1">
    <location>
        <begin position="40"/>
        <end position="68"/>
    </location>
</feature>
<dbReference type="AlphaFoldDB" id="A0AAV7MZU2"/>
<accession>A0AAV7MZU2</accession>
<name>A0AAV7MZU2_PLEWA</name>
<evidence type="ECO:0000313" key="2">
    <source>
        <dbReference type="EMBL" id="KAJ1108704.1"/>
    </source>
</evidence>
<sequence>MAAACKVVVCVAPRKNVELKIPNVPMMTLHTMTALPSKSRERGAGLTTGDTKRFSHVPTSRKDFNKEPSEELKLGLALSLETLKPDLDVKLTTLQQDADPVGTRVVDLDAKYLESEKRTGKMENLTQSLHMQLRVTLLKNKDRENRA</sequence>
<keyword evidence="3" id="KW-1185">Reference proteome</keyword>
<evidence type="ECO:0000256" key="1">
    <source>
        <dbReference type="SAM" id="MobiDB-lite"/>
    </source>
</evidence>
<dbReference type="EMBL" id="JANPWB010000013">
    <property type="protein sequence ID" value="KAJ1108704.1"/>
    <property type="molecule type" value="Genomic_DNA"/>
</dbReference>
<organism evidence="2 3">
    <name type="scientific">Pleurodeles waltl</name>
    <name type="common">Iberian ribbed newt</name>
    <dbReference type="NCBI Taxonomy" id="8319"/>
    <lineage>
        <taxon>Eukaryota</taxon>
        <taxon>Metazoa</taxon>
        <taxon>Chordata</taxon>
        <taxon>Craniata</taxon>
        <taxon>Vertebrata</taxon>
        <taxon>Euteleostomi</taxon>
        <taxon>Amphibia</taxon>
        <taxon>Batrachia</taxon>
        <taxon>Caudata</taxon>
        <taxon>Salamandroidea</taxon>
        <taxon>Salamandridae</taxon>
        <taxon>Pleurodelinae</taxon>
        <taxon>Pleurodeles</taxon>
    </lineage>
</organism>
<gene>
    <name evidence="2" type="ORF">NDU88_006075</name>
</gene>
<evidence type="ECO:0000313" key="3">
    <source>
        <dbReference type="Proteomes" id="UP001066276"/>
    </source>
</evidence>
<protein>
    <submittedName>
        <fullName evidence="2">Uncharacterized protein</fullName>
    </submittedName>
</protein>